<dbReference type="AlphaFoldDB" id="A0A9P7N2Y5"/>
<organism evidence="1 2">
    <name type="scientific">Claviceps pusilla</name>
    <dbReference type="NCBI Taxonomy" id="123648"/>
    <lineage>
        <taxon>Eukaryota</taxon>
        <taxon>Fungi</taxon>
        <taxon>Dikarya</taxon>
        <taxon>Ascomycota</taxon>
        <taxon>Pezizomycotina</taxon>
        <taxon>Sordariomycetes</taxon>
        <taxon>Hypocreomycetidae</taxon>
        <taxon>Hypocreales</taxon>
        <taxon>Clavicipitaceae</taxon>
        <taxon>Claviceps</taxon>
    </lineage>
</organism>
<name>A0A9P7N2Y5_9HYPO</name>
<dbReference type="Proteomes" id="UP000748025">
    <property type="component" value="Unassembled WGS sequence"/>
</dbReference>
<accession>A0A9P7N2Y5</accession>
<dbReference type="EMBL" id="SRPW01003370">
    <property type="protein sequence ID" value="KAG5987245.1"/>
    <property type="molecule type" value="Genomic_DNA"/>
</dbReference>
<keyword evidence="2" id="KW-1185">Reference proteome</keyword>
<proteinExistence type="predicted"/>
<protein>
    <submittedName>
        <fullName evidence="1">Uncharacterized protein</fullName>
    </submittedName>
</protein>
<evidence type="ECO:0000313" key="1">
    <source>
        <dbReference type="EMBL" id="KAG5987245.1"/>
    </source>
</evidence>
<gene>
    <name evidence="1" type="ORF">E4U43_005174</name>
</gene>
<sequence length="123" mass="14219">METFLGYFAGPDNCRHGLLKIHAALVLSREVIDVFPPVCTSHIFGRRQHRTTPRTFSAPSRPLRLPFVDIFDIFTIFTISTHAALWSRLGRHQHSRQNNLWHQPVIVRTLGQLSRRLEQLLSP</sequence>
<comment type="caution">
    <text evidence="1">The sequence shown here is derived from an EMBL/GenBank/DDBJ whole genome shotgun (WGS) entry which is preliminary data.</text>
</comment>
<evidence type="ECO:0000313" key="2">
    <source>
        <dbReference type="Proteomes" id="UP000748025"/>
    </source>
</evidence>
<reference evidence="1" key="1">
    <citation type="journal article" date="2020" name="bioRxiv">
        <title>Whole genome comparisons of ergot fungi reveals the divergence and evolution of species within the genus Claviceps are the result of varying mechanisms driving genome evolution and host range expansion.</title>
        <authorList>
            <person name="Wyka S.A."/>
            <person name="Mondo S.J."/>
            <person name="Liu M."/>
            <person name="Dettman J."/>
            <person name="Nalam V."/>
            <person name="Broders K.D."/>
        </authorList>
    </citation>
    <scope>NUCLEOTIDE SEQUENCE</scope>
    <source>
        <strain evidence="1">CCC 602</strain>
    </source>
</reference>